<proteinExistence type="predicted"/>
<sequence length="290" mass="33025">MRSHLAIGTVRRLALANESNLAFLNELPHTKDAAILFAKSRRASCTFWVEWESIKTTVPATKRLLDWYPPDDSLYALVRTLSDECAAYAIDSTLVQLMQRCIPFPLSIHRLVRCVDYAQFLTSSRTPHARTISRKRSVLMKALREYTAVVHGTCALVHINGQRPEQSFVRIQRPQEQYYSTGTSFDSTSALVPRLFDHPRDARELLRSLETLPFHRLAQQTRLLVSEATGGPANWATPPTWLAEGMLWNDPSQITSTDMLRLCHLCLEQIFHPGYCGKVRIESGRVQFLD</sequence>
<dbReference type="AlphaFoldDB" id="A0A485K812"/>
<dbReference type="Proteomes" id="UP000332933">
    <property type="component" value="Unassembled WGS sequence"/>
</dbReference>
<dbReference type="EMBL" id="VJMH01000262">
    <property type="protein sequence ID" value="KAF0717364.1"/>
    <property type="molecule type" value="Genomic_DNA"/>
</dbReference>
<protein>
    <submittedName>
        <fullName evidence="2">Aste57867_2335 protein</fullName>
    </submittedName>
</protein>
<keyword evidence="3" id="KW-1185">Reference proteome</keyword>
<dbReference type="OrthoDB" id="85900at2759"/>
<accession>A0A485K812</accession>
<reference evidence="2 3" key="1">
    <citation type="submission" date="2019-03" db="EMBL/GenBank/DDBJ databases">
        <authorList>
            <person name="Gaulin E."/>
            <person name="Dumas B."/>
        </authorList>
    </citation>
    <scope>NUCLEOTIDE SEQUENCE [LARGE SCALE GENOMIC DNA]</scope>
    <source>
        <strain evidence="2">CBS 568.67</strain>
    </source>
</reference>
<reference evidence="1" key="2">
    <citation type="submission" date="2019-06" db="EMBL/GenBank/DDBJ databases">
        <title>Genomics analysis of Aphanomyces spp. identifies a new class of oomycete effector associated with host adaptation.</title>
        <authorList>
            <person name="Gaulin E."/>
        </authorList>
    </citation>
    <scope>NUCLEOTIDE SEQUENCE</scope>
    <source>
        <strain evidence="1">CBS 578.67</strain>
    </source>
</reference>
<evidence type="ECO:0000313" key="3">
    <source>
        <dbReference type="Proteomes" id="UP000332933"/>
    </source>
</evidence>
<gene>
    <name evidence="2" type="primary">Aste57867_2335</name>
    <name evidence="1" type="ORF">As57867_002330</name>
    <name evidence="2" type="ORF">ASTE57867_2335</name>
</gene>
<dbReference type="EMBL" id="CAADRA010000262">
    <property type="protein sequence ID" value="VFT79537.1"/>
    <property type="molecule type" value="Genomic_DNA"/>
</dbReference>
<evidence type="ECO:0000313" key="2">
    <source>
        <dbReference type="EMBL" id="VFT79537.1"/>
    </source>
</evidence>
<evidence type="ECO:0000313" key="1">
    <source>
        <dbReference type="EMBL" id="KAF0717364.1"/>
    </source>
</evidence>
<organism evidence="2 3">
    <name type="scientific">Aphanomyces stellatus</name>
    <dbReference type="NCBI Taxonomy" id="120398"/>
    <lineage>
        <taxon>Eukaryota</taxon>
        <taxon>Sar</taxon>
        <taxon>Stramenopiles</taxon>
        <taxon>Oomycota</taxon>
        <taxon>Saprolegniomycetes</taxon>
        <taxon>Saprolegniales</taxon>
        <taxon>Verrucalvaceae</taxon>
        <taxon>Aphanomyces</taxon>
    </lineage>
</organism>
<name>A0A485K812_9STRA</name>